<accession>A0A934I7Y3</accession>
<dbReference type="EMBL" id="JAEINH010000011">
    <property type="protein sequence ID" value="MBI9115891.1"/>
    <property type="molecule type" value="Genomic_DNA"/>
</dbReference>
<keyword evidence="1" id="KW-0472">Membrane</keyword>
<name>A0A934I7Y3_9MICO</name>
<keyword evidence="1" id="KW-1133">Transmembrane helix</keyword>
<evidence type="ECO:0000313" key="3">
    <source>
        <dbReference type="Proteomes" id="UP000602087"/>
    </source>
</evidence>
<feature type="transmembrane region" description="Helical" evidence="1">
    <location>
        <begin position="378"/>
        <end position="397"/>
    </location>
</feature>
<organism evidence="2 3">
    <name type="scientific">Sanguibacter suaedae</name>
    <dbReference type="NCBI Taxonomy" id="2795737"/>
    <lineage>
        <taxon>Bacteria</taxon>
        <taxon>Bacillati</taxon>
        <taxon>Actinomycetota</taxon>
        <taxon>Actinomycetes</taxon>
        <taxon>Micrococcales</taxon>
        <taxon>Sanguibacteraceae</taxon>
        <taxon>Sanguibacter</taxon>
    </lineage>
</organism>
<evidence type="ECO:0000313" key="2">
    <source>
        <dbReference type="EMBL" id="MBI9115891.1"/>
    </source>
</evidence>
<dbReference type="InterPro" id="IPR011990">
    <property type="entry name" value="TPR-like_helical_dom_sf"/>
</dbReference>
<feature type="transmembrane region" description="Helical" evidence="1">
    <location>
        <begin position="292"/>
        <end position="311"/>
    </location>
</feature>
<proteinExistence type="predicted"/>
<dbReference type="Proteomes" id="UP000602087">
    <property type="component" value="Unassembled WGS sequence"/>
</dbReference>
<feature type="transmembrane region" description="Helical" evidence="1">
    <location>
        <begin position="227"/>
        <end position="246"/>
    </location>
</feature>
<feature type="transmembrane region" description="Helical" evidence="1">
    <location>
        <begin position="438"/>
        <end position="461"/>
    </location>
</feature>
<evidence type="ECO:0000256" key="1">
    <source>
        <dbReference type="SAM" id="Phobius"/>
    </source>
</evidence>
<gene>
    <name evidence="2" type="ORF">JAV76_12790</name>
</gene>
<reference evidence="2" key="1">
    <citation type="submission" date="2020-12" db="EMBL/GenBank/DDBJ databases">
        <title>Sanguibacter suaedae sp. nov., isolated from Suaeda aralocaspica.</title>
        <authorList>
            <person name="Ma Q."/>
        </authorList>
    </citation>
    <scope>NUCLEOTIDE SEQUENCE</scope>
    <source>
        <strain evidence="2">YZGR15</strain>
    </source>
</reference>
<dbReference type="RefSeq" id="WP_198734455.1">
    <property type="nucleotide sequence ID" value="NZ_JAEINH010000011.1"/>
</dbReference>
<dbReference type="Gene3D" id="1.25.40.10">
    <property type="entry name" value="Tetratricopeptide repeat domain"/>
    <property type="match status" value="1"/>
</dbReference>
<dbReference type="Pfam" id="PF13428">
    <property type="entry name" value="TPR_14"/>
    <property type="match status" value="1"/>
</dbReference>
<protein>
    <submittedName>
        <fullName evidence="2">Tetratricopeptide repeat protein</fullName>
    </submittedName>
</protein>
<keyword evidence="1" id="KW-0812">Transmembrane</keyword>
<dbReference type="AlphaFoldDB" id="A0A934I7Y3"/>
<comment type="caution">
    <text evidence="2">The sequence shown here is derived from an EMBL/GenBank/DDBJ whole genome shotgun (WGS) entry which is preliminary data.</text>
</comment>
<feature type="transmembrane region" description="Helical" evidence="1">
    <location>
        <begin position="403"/>
        <end position="426"/>
    </location>
</feature>
<keyword evidence="3" id="KW-1185">Reference proteome</keyword>
<feature type="transmembrane region" description="Helical" evidence="1">
    <location>
        <begin position="317"/>
        <end position="336"/>
    </location>
</feature>
<sequence>MADEIDGVVYRAESFLALGRSDRAETLVREALAQAPRDARLLLALARVLDDQERWSDVLTTTEAALVADPDLVPAHILRAWAAYRLQRWDVMDQHVSVVLAREPENPVAHMCRALSGLRDTSPAGRVRVRESYLLALEYSGGAAWFVRTAAEIEVHLGNTAEARRLVDEGLERFPTDTGLLMTKAGFDGTPTEESLDIVSGMLAGSPTDPRLQAMFDSVVSRRRRRLLTMLWFMPVLLALGCVVPGGGFRAAWVALVLVAGFLVFGVRSATLERLPDPVREELASRAPWRLVTRYGATLAVVAGAGGGVVLSMGGVFGAWGLVVAVLAWAATRAAGLGYERAQARRADDAIAAESGADRGSRAGPLTSRLVRERFRHAFVVPVLLLPLVFVALFPGASPEDEAARSAIGVIAAVVALVAVAEAVVLTASVADGPSARGVLLVVVPVLLAGALLVTSTGGVADAVREWGAQERSRTPLVVPSTTTFDPDRFTPRPAPTVSIPTFEFQEFPEIPDLGVPEG</sequence>
<feature type="transmembrane region" description="Helical" evidence="1">
    <location>
        <begin position="252"/>
        <end position="271"/>
    </location>
</feature>
<dbReference type="SUPFAM" id="SSF48452">
    <property type="entry name" value="TPR-like"/>
    <property type="match status" value="1"/>
</dbReference>